<gene>
    <name evidence="2" type="ORF">ENT43_03160</name>
</gene>
<feature type="domain" description="Transposase IS30-like HTH" evidence="1">
    <location>
        <begin position="23"/>
        <end position="53"/>
    </location>
</feature>
<dbReference type="InterPro" id="IPR025246">
    <property type="entry name" value="IS30-like_HTH"/>
</dbReference>
<dbReference type="AlphaFoldDB" id="A0A7C4M243"/>
<evidence type="ECO:0000259" key="1">
    <source>
        <dbReference type="Pfam" id="PF13936"/>
    </source>
</evidence>
<dbReference type="Pfam" id="PF13936">
    <property type="entry name" value="HTH_38"/>
    <property type="match status" value="1"/>
</dbReference>
<evidence type="ECO:0000313" key="2">
    <source>
        <dbReference type="EMBL" id="HGT71231.1"/>
    </source>
</evidence>
<organism evidence="2">
    <name type="scientific">candidate division CPR3 bacterium</name>
    <dbReference type="NCBI Taxonomy" id="2268181"/>
    <lineage>
        <taxon>Bacteria</taxon>
        <taxon>Bacteria division CPR3</taxon>
    </lineage>
</organism>
<dbReference type="SUPFAM" id="SSF46689">
    <property type="entry name" value="Homeodomain-like"/>
    <property type="match status" value="1"/>
</dbReference>
<comment type="caution">
    <text evidence="2">The sequence shown here is derived from an EMBL/GenBank/DDBJ whole genome shotgun (WGS) entry which is preliminary data.</text>
</comment>
<protein>
    <submittedName>
        <fullName evidence="2">Helix-turn-helix domain-containing protein</fullName>
    </submittedName>
</protein>
<accession>A0A7C4M243</accession>
<sequence>MGIKSCEKRRESAGKKKTDINKQDILKLRIEGLTVRDIAKRFNVSHTTILNHINS</sequence>
<dbReference type="Gene3D" id="1.10.10.60">
    <property type="entry name" value="Homeodomain-like"/>
    <property type="match status" value="1"/>
</dbReference>
<name>A0A7C4M243_UNCC3</name>
<proteinExistence type="predicted"/>
<dbReference type="EMBL" id="DSYQ01000014">
    <property type="protein sequence ID" value="HGT71231.1"/>
    <property type="molecule type" value="Genomic_DNA"/>
</dbReference>
<dbReference type="InterPro" id="IPR009057">
    <property type="entry name" value="Homeodomain-like_sf"/>
</dbReference>
<reference evidence="2" key="1">
    <citation type="journal article" date="2020" name="mSystems">
        <title>Genome- and Community-Level Interaction Insights into Carbon Utilization and Element Cycling Functions of Hydrothermarchaeota in Hydrothermal Sediment.</title>
        <authorList>
            <person name="Zhou Z."/>
            <person name="Liu Y."/>
            <person name="Xu W."/>
            <person name="Pan J."/>
            <person name="Luo Z.H."/>
            <person name="Li M."/>
        </authorList>
    </citation>
    <scope>NUCLEOTIDE SEQUENCE [LARGE SCALE GENOMIC DNA]</scope>
    <source>
        <strain evidence="2">SpSt-579</strain>
    </source>
</reference>